<reference evidence="3 4" key="1">
    <citation type="submission" date="2017-04" db="EMBL/GenBank/DDBJ databases">
        <title>Complete genome sequence of the Campylobacter cuniculorum type strain LMG24588.</title>
        <authorList>
            <person name="Miller W.G."/>
            <person name="Yee E."/>
            <person name="Revez J."/>
            <person name="Bono J.L."/>
            <person name="Rossi M."/>
        </authorList>
    </citation>
    <scope>NUCLEOTIDE SEQUENCE [LARGE SCALE GENOMIC DNA]</scope>
    <source>
        <strain evidence="3 4">LMG 24588</strain>
    </source>
</reference>
<evidence type="ECO:0000313" key="3">
    <source>
        <dbReference type="EMBL" id="ARJ56654.1"/>
    </source>
</evidence>
<dbReference type="OrthoDB" id="5332226at2"/>
<dbReference type="Proteomes" id="UP000192902">
    <property type="component" value="Chromosome"/>
</dbReference>
<feature type="domain" description="YhdP central" evidence="2">
    <location>
        <begin position="544"/>
        <end position="821"/>
    </location>
</feature>
<gene>
    <name evidence="3" type="ORF">CCUN_1053</name>
</gene>
<dbReference type="Pfam" id="PF13116">
    <property type="entry name" value="YhdP"/>
    <property type="match status" value="1"/>
</dbReference>
<dbReference type="EMBL" id="CP020867">
    <property type="protein sequence ID" value="ARJ56654.1"/>
    <property type="molecule type" value="Genomic_DNA"/>
</dbReference>
<dbReference type="STRING" id="1121267.CCUN_1053"/>
<evidence type="ECO:0000256" key="1">
    <source>
        <dbReference type="SAM" id="Phobius"/>
    </source>
</evidence>
<dbReference type="InterPro" id="IPR025263">
    <property type="entry name" value="YhdP_central"/>
</dbReference>
<dbReference type="KEGG" id="ccun:CCUN_1053"/>
<accession>A0A1W6BX49</accession>
<dbReference type="eggNOG" id="COG2982">
    <property type="taxonomic scope" value="Bacteria"/>
</dbReference>
<proteinExistence type="predicted"/>
<keyword evidence="1" id="KW-0812">Transmembrane</keyword>
<evidence type="ECO:0000313" key="4">
    <source>
        <dbReference type="Proteomes" id="UP000192902"/>
    </source>
</evidence>
<keyword evidence="1" id="KW-1133">Transmembrane helix</keyword>
<name>A0A1W6BX49_9BACT</name>
<keyword evidence="1" id="KW-0472">Membrane</keyword>
<dbReference type="RefSeq" id="WP_027305464.1">
    <property type="nucleotide sequence ID" value="NZ_CP020867.1"/>
</dbReference>
<dbReference type="AlphaFoldDB" id="A0A1W6BX49"/>
<organism evidence="3 4">
    <name type="scientific">Campylobacter cuniculorum DSM 23162 = LMG 24588</name>
    <dbReference type="NCBI Taxonomy" id="1121267"/>
    <lineage>
        <taxon>Bacteria</taxon>
        <taxon>Pseudomonadati</taxon>
        <taxon>Campylobacterota</taxon>
        <taxon>Epsilonproteobacteria</taxon>
        <taxon>Campylobacterales</taxon>
        <taxon>Campylobacteraceae</taxon>
        <taxon>Campylobacter</taxon>
    </lineage>
</organism>
<protein>
    <submittedName>
        <fullName evidence="3">AsmA family protein (DUF3971 domain)</fullName>
    </submittedName>
</protein>
<sequence>MKKKILYILGVFGVLIFVSFLVLKNGISISSVHSNFLTLEQLYIKLDKKLILRAKNITLNLQNNKNSQNIDDTSKELLEVVKNINYLYMLVQEIDIANFDFKDDHIRILFKNDDFLVDNKLFLLRINLQKPNEHLINADIKKLWIKDYNLSIEGNLDIDTKSQFYYFNAKAYSHLIDFNTSISYKKGQMSYEITNANTKHLSQILKQILEQSQNKIALSQHLTDLLTKGIKAEFYHIEYLKGFADLKKQNYYLDEIQSSSFMQNAEIKLNHNMNAIKIPHLALKLEAQRLDFNFDKATYNGADLDKSKIYLYDIFNKNIGMSLHILSHNLKLDEKLFQLLKSYGLTLPFYQKSGAVKTDFNLKIAFLKADRKNIQYNGEFELKNANLSLLDFNVTQAFVYLKQDDLKIENADVKNDFLEAHFDANIDLLEKKGTFLTDILSLHNEFIDMKNQKINLNLDFSQAVKMSVPQWGLDMNFQQGLEASLSKISALVPYSSLLQKFNLKNASNVYYKSENFKDFTLKIDEAQFKSDFLIAGKTPYERDSFDISNQNDRIQIHSKSNLVNANLNKQNKEIHLNNLTYIYKKSEGGNFNIDQENIVFGGANFGIILADMNKTLQFDKIEASLDKGIINAKANKNQADFKLYYSPDDLKLEVKNMNDEFINTFLQKQAVQDGVFNLNVKGSGLEFFSGQFELKNTFLKDLKGINALISFIDTVPSLLLFKSPTFNQKGLSLIEGKVVFNRKKDLLSIEAINLNGESVDIFGLGNANLRLSTIDLDLELKTLKSASTAISKVPFLNYVVLGKDQEISTNLKIDGTFEDPKFHTQILTDTLKTPFNLIKNIIQLPVNLFQ</sequence>
<evidence type="ECO:0000259" key="2">
    <source>
        <dbReference type="Pfam" id="PF13116"/>
    </source>
</evidence>
<feature type="transmembrane region" description="Helical" evidence="1">
    <location>
        <begin position="5"/>
        <end position="23"/>
    </location>
</feature>